<name>L8X1H9_THACA</name>
<reference evidence="2 3" key="1">
    <citation type="journal article" date="2013" name="Nat. Commun.">
        <title>The evolution and pathogenic mechanisms of the rice sheath blight pathogen.</title>
        <authorList>
            <person name="Zheng A."/>
            <person name="Lin R."/>
            <person name="Xu L."/>
            <person name="Qin P."/>
            <person name="Tang C."/>
            <person name="Ai P."/>
            <person name="Zhang D."/>
            <person name="Liu Y."/>
            <person name="Sun Z."/>
            <person name="Feng H."/>
            <person name="Wang Y."/>
            <person name="Chen Y."/>
            <person name="Liang X."/>
            <person name="Fu R."/>
            <person name="Li Q."/>
            <person name="Zhang J."/>
            <person name="Yu X."/>
            <person name="Xie Z."/>
            <person name="Ding L."/>
            <person name="Guan P."/>
            <person name="Tang J."/>
            <person name="Liang Y."/>
            <person name="Wang S."/>
            <person name="Deng Q."/>
            <person name="Li S."/>
            <person name="Zhu J."/>
            <person name="Wang L."/>
            <person name="Liu H."/>
            <person name="Li P."/>
        </authorList>
    </citation>
    <scope>NUCLEOTIDE SEQUENCE [LARGE SCALE GENOMIC DNA]</scope>
    <source>
        <strain evidence="3">AG-1 IA</strain>
    </source>
</reference>
<dbReference type="Proteomes" id="UP000011668">
    <property type="component" value="Unassembled WGS sequence"/>
</dbReference>
<dbReference type="HOGENOM" id="CLU_2832934_0_0_1"/>
<evidence type="ECO:0000256" key="1">
    <source>
        <dbReference type="SAM" id="MobiDB-lite"/>
    </source>
</evidence>
<organism evidence="2 3">
    <name type="scientific">Thanatephorus cucumeris (strain AG1-IA)</name>
    <name type="common">Rice sheath blight fungus</name>
    <name type="synonym">Rhizoctonia solani</name>
    <dbReference type="NCBI Taxonomy" id="983506"/>
    <lineage>
        <taxon>Eukaryota</taxon>
        <taxon>Fungi</taxon>
        <taxon>Dikarya</taxon>
        <taxon>Basidiomycota</taxon>
        <taxon>Agaricomycotina</taxon>
        <taxon>Agaricomycetes</taxon>
        <taxon>Cantharellales</taxon>
        <taxon>Ceratobasidiaceae</taxon>
        <taxon>Rhizoctonia</taxon>
        <taxon>Rhizoctonia solani AG-1</taxon>
    </lineage>
</organism>
<protein>
    <submittedName>
        <fullName evidence="2">Uncharacterized protein</fullName>
    </submittedName>
</protein>
<evidence type="ECO:0000313" key="2">
    <source>
        <dbReference type="EMBL" id="ELU44085.1"/>
    </source>
</evidence>
<sequence length="66" mass="7545">MLVLRQMGSKMDQSWEVIESGSSFKYTSVRNGGVEPKDRPEEKRNPPRDESLSLRVPPDFIIHATN</sequence>
<dbReference type="AlphaFoldDB" id="L8X1H9"/>
<proteinExistence type="predicted"/>
<feature type="compositionally biased region" description="Basic and acidic residues" evidence="1">
    <location>
        <begin position="35"/>
        <end position="52"/>
    </location>
</feature>
<gene>
    <name evidence="2" type="ORF">AG1IA_01886</name>
</gene>
<comment type="caution">
    <text evidence="2">The sequence shown here is derived from an EMBL/GenBank/DDBJ whole genome shotgun (WGS) entry which is preliminary data.</text>
</comment>
<keyword evidence="3" id="KW-1185">Reference proteome</keyword>
<feature type="region of interest" description="Disordered" evidence="1">
    <location>
        <begin position="26"/>
        <end position="58"/>
    </location>
</feature>
<accession>L8X1H9</accession>
<evidence type="ECO:0000313" key="3">
    <source>
        <dbReference type="Proteomes" id="UP000011668"/>
    </source>
</evidence>
<dbReference type="EMBL" id="AFRT01000431">
    <property type="protein sequence ID" value="ELU44085.1"/>
    <property type="molecule type" value="Genomic_DNA"/>
</dbReference>